<name>A0A1F6ES02_9BACT</name>
<accession>A0A1F6ES02</accession>
<sequence length="160" mass="17778">MTRRVRGIECGEKSGLSNQPTGGAMKCFITGLLLWFTITLPSSVRGAEAMEYRLLTFKDELKTAVKDDATWKICGDYFAASDSTEGKIVHFISERMVAEQLATTLSFVTIDRIIVSIEKEATTPTVSILWRGWNTRFVLKMNAKEYEAGLPCIAVKGTEV</sequence>
<comment type="caution">
    <text evidence="1">The sequence shown here is derived from an EMBL/GenBank/DDBJ whole genome shotgun (WGS) entry which is preliminary data.</text>
</comment>
<organism evidence="1 2">
    <name type="scientific">Candidatus Kaiserbacteria bacterium RIFCSPLOWO2_01_FULL_55_19</name>
    <dbReference type="NCBI Taxonomy" id="1798516"/>
    <lineage>
        <taxon>Bacteria</taxon>
        <taxon>Candidatus Kaiseribacteriota</taxon>
    </lineage>
</organism>
<dbReference type="AlphaFoldDB" id="A0A1F6ES02"/>
<reference evidence="1 2" key="1">
    <citation type="journal article" date="2016" name="Nat. Commun.">
        <title>Thousands of microbial genomes shed light on interconnected biogeochemical processes in an aquifer system.</title>
        <authorList>
            <person name="Anantharaman K."/>
            <person name="Brown C.T."/>
            <person name="Hug L.A."/>
            <person name="Sharon I."/>
            <person name="Castelle C.J."/>
            <person name="Probst A.J."/>
            <person name="Thomas B.C."/>
            <person name="Singh A."/>
            <person name="Wilkins M.J."/>
            <person name="Karaoz U."/>
            <person name="Brodie E.L."/>
            <person name="Williams K.H."/>
            <person name="Hubbard S.S."/>
            <person name="Banfield J.F."/>
        </authorList>
    </citation>
    <scope>NUCLEOTIDE SEQUENCE [LARGE SCALE GENOMIC DNA]</scope>
</reference>
<gene>
    <name evidence="1" type="ORF">A2950_00210</name>
</gene>
<dbReference type="Proteomes" id="UP000176714">
    <property type="component" value="Unassembled WGS sequence"/>
</dbReference>
<dbReference type="EMBL" id="MFMD01000026">
    <property type="protein sequence ID" value="OGG76379.1"/>
    <property type="molecule type" value="Genomic_DNA"/>
</dbReference>
<evidence type="ECO:0000313" key="1">
    <source>
        <dbReference type="EMBL" id="OGG76379.1"/>
    </source>
</evidence>
<evidence type="ECO:0000313" key="2">
    <source>
        <dbReference type="Proteomes" id="UP000176714"/>
    </source>
</evidence>
<proteinExistence type="predicted"/>
<protein>
    <submittedName>
        <fullName evidence="1">Uncharacterized protein</fullName>
    </submittedName>
</protein>